<evidence type="ECO:0000256" key="2">
    <source>
        <dbReference type="SAM" id="MobiDB-lite"/>
    </source>
</evidence>
<feature type="compositionally biased region" description="Acidic residues" evidence="2">
    <location>
        <begin position="186"/>
        <end position="209"/>
    </location>
</feature>
<evidence type="ECO:0000313" key="4">
    <source>
        <dbReference type="Proteomes" id="UP001141327"/>
    </source>
</evidence>
<keyword evidence="4" id="KW-1185">Reference proteome</keyword>
<sequence length="643" mass="72167">MAGNGDLALKAIIKSGIQWDWSLIKASDGITLASFTTNTAIDDFLARANRGDPAAQETLSHLPPPLNREVVPIAPPQPERPVLPPIPAPIPAPIPELPAVTAPMAVQVGEPEQVVPDAVPVHEPEVPRPVEITVERELTPLEKLTETIATMSTEMREMREEMRMMYENIIDRIGVFQVAPAAANLEEPDEETEEEQEDLEAVSEDDAEDPATTIVENEETKRLLGDWTKKRFAFNQNGELICLRCGWASKGVTWKSGVNVMHDDEGPEDVSPHGIRQINKVVAYHTRDVPHQREASALEIAKEYRTKEFFKATDQVRAAIVAKDLSRSTQSSLAAAVNGWVQNFDGRVSEMRKYKEFYGRLLSELKDTGVAPGTLTAKQMAHWVRYEELVRKQQETKQYQEELAKPVNAPLKQLLDDPNNVDFDHAPPRIGDRMKNATKYALTTALYVLLPPLRDKDTFMLDKHPPADGSTRVNWIDWNKHLMVRNVYKTAGRYKTTEIALPTQLYELFRAQAHVTGNSTDILIPSPRGKRYTTQFGLLIESAFGLAGLNVDTIRLVFATTFGEEFRHNHDLSTEISRIMGHGTEMHEAHYIKRSYIDEGGAVVDLPAEFFRQNQTELAPWREAMSEAQEVQHRLTQAAPPSS</sequence>
<keyword evidence="1" id="KW-0175">Coiled coil</keyword>
<protein>
    <recommendedName>
        <fullName evidence="5">Tyr recombinase domain-containing protein</fullName>
    </recommendedName>
</protein>
<comment type="caution">
    <text evidence="3">The sequence shown here is derived from an EMBL/GenBank/DDBJ whole genome shotgun (WGS) entry which is preliminary data.</text>
</comment>
<evidence type="ECO:0008006" key="5">
    <source>
        <dbReference type="Google" id="ProtNLM"/>
    </source>
</evidence>
<dbReference type="Proteomes" id="UP001141327">
    <property type="component" value="Unassembled WGS sequence"/>
</dbReference>
<reference evidence="3" key="1">
    <citation type="journal article" date="2022" name="bioRxiv">
        <title>Genomics of Preaxostyla Flagellates Illuminates Evolutionary Transitions and the Path Towards Mitochondrial Loss.</title>
        <authorList>
            <person name="Novak L.V.F."/>
            <person name="Treitli S.C."/>
            <person name="Pyrih J."/>
            <person name="Halakuc P."/>
            <person name="Pipaliya S.V."/>
            <person name="Vacek V."/>
            <person name="Brzon O."/>
            <person name="Soukal P."/>
            <person name="Eme L."/>
            <person name="Dacks J.B."/>
            <person name="Karnkowska A."/>
            <person name="Elias M."/>
            <person name="Hampl V."/>
        </authorList>
    </citation>
    <scope>NUCLEOTIDE SEQUENCE</scope>
    <source>
        <strain evidence="3">RCP-MX</strain>
    </source>
</reference>
<name>A0ABQ8U3K3_9EUKA</name>
<proteinExistence type="predicted"/>
<accession>A0ABQ8U3K3</accession>
<organism evidence="3 4">
    <name type="scientific">Paratrimastix pyriformis</name>
    <dbReference type="NCBI Taxonomy" id="342808"/>
    <lineage>
        <taxon>Eukaryota</taxon>
        <taxon>Metamonada</taxon>
        <taxon>Preaxostyla</taxon>
        <taxon>Paratrimastigidae</taxon>
        <taxon>Paratrimastix</taxon>
    </lineage>
</organism>
<evidence type="ECO:0000313" key="3">
    <source>
        <dbReference type="EMBL" id="KAJ4453883.1"/>
    </source>
</evidence>
<gene>
    <name evidence="3" type="ORF">PAPYR_11521</name>
</gene>
<feature type="coiled-coil region" evidence="1">
    <location>
        <begin position="141"/>
        <end position="168"/>
    </location>
</feature>
<dbReference type="EMBL" id="JAPMOS010000205">
    <property type="protein sequence ID" value="KAJ4453883.1"/>
    <property type="molecule type" value="Genomic_DNA"/>
</dbReference>
<evidence type="ECO:0000256" key="1">
    <source>
        <dbReference type="SAM" id="Coils"/>
    </source>
</evidence>
<feature type="region of interest" description="Disordered" evidence="2">
    <location>
        <begin position="184"/>
        <end position="211"/>
    </location>
</feature>